<evidence type="ECO:0000313" key="5">
    <source>
        <dbReference type="Proteomes" id="UP000593562"/>
    </source>
</evidence>
<name>A0A7J7BW56_TRIWF</name>
<evidence type="ECO:0000313" key="4">
    <source>
        <dbReference type="EMBL" id="KAF5726130.1"/>
    </source>
</evidence>
<keyword evidence="2" id="KW-0539">Nucleus</keyword>
<gene>
    <name evidence="4" type="ORF">HS088_TW23G00871</name>
</gene>
<feature type="compositionally biased region" description="Low complexity" evidence="3">
    <location>
        <begin position="37"/>
        <end position="54"/>
    </location>
</feature>
<dbReference type="PANTHER" id="PTHR33172">
    <property type="entry name" value="OS08G0516900 PROTEIN"/>
    <property type="match status" value="1"/>
</dbReference>
<dbReference type="InParanoid" id="A0A7J7BW56"/>
<dbReference type="GO" id="GO:0005634">
    <property type="term" value="C:nucleus"/>
    <property type="evidence" value="ECO:0007669"/>
    <property type="project" value="UniProtKB-SubCell"/>
</dbReference>
<reference evidence="4 5" key="1">
    <citation type="journal article" date="2020" name="Nat. Commun.">
        <title>Genome of Tripterygium wilfordii and identification of cytochrome P450 involved in triptolide biosynthesis.</title>
        <authorList>
            <person name="Tu L."/>
            <person name="Su P."/>
            <person name="Zhang Z."/>
            <person name="Gao L."/>
            <person name="Wang J."/>
            <person name="Hu T."/>
            <person name="Zhou J."/>
            <person name="Zhang Y."/>
            <person name="Zhao Y."/>
            <person name="Liu Y."/>
            <person name="Song Y."/>
            <person name="Tong Y."/>
            <person name="Lu Y."/>
            <person name="Yang J."/>
            <person name="Xu C."/>
            <person name="Jia M."/>
            <person name="Peters R.J."/>
            <person name="Huang L."/>
            <person name="Gao W."/>
        </authorList>
    </citation>
    <scope>NUCLEOTIDE SEQUENCE [LARGE SCALE GENOMIC DNA]</scope>
    <source>
        <strain evidence="5">cv. XIE 37</strain>
        <tissue evidence="4">Leaf</tissue>
    </source>
</reference>
<evidence type="ECO:0000256" key="3">
    <source>
        <dbReference type="SAM" id="MobiDB-lite"/>
    </source>
</evidence>
<dbReference type="AlphaFoldDB" id="A0A7J7BW56"/>
<organism evidence="4 5">
    <name type="scientific">Tripterygium wilfordii</name>
    <name type="common">Thunder God vine</name>
    <dbReference type="NCBI Taxonomy" id="458696"/>
    <lineage>
        <taxon>Eukaryota</taxon>
        <taxon>Viridiplantae</taxon>
        <taxon>Streptophyta</taxon>
        <taxon>Embryophyta</taxon>
        <taxon>Tracheophyta</taxon>
        <taxon>Spermatophyta</taxon>
        <taxon>Magnoliopsida</taxon>
        <taxon>eudicotyledons</taxon>
        <taxon>Gunneridae</taxon>
        <taxon>Pentapetalae</taxon>
        <taxon>rosids</taxon>
        <taxon>fabids</taxon>
        <taxon>Celastrales</taxon>
        <taxon>Celastraceae</taxon>
        <taxon>Tripterygium</taxon>
    </lineage>
</organism>
<sequence length="267" mass="28657">MPIALDSNRRFEASGLARGGVTATAVLDSMDERREVNAAVEGEAEVCSSSSTSSIGQNSDLSGRSGSEDEENEVQSKYKGTLDSMEALEEVLPIRRGISNFYKGKSKSFTSLAMAASDSVEDIAKAENAYTRRRRNLLSFNLLWDKSRNSSHRNGGGGISKRPISTSRSTVALAMALSSSESISNTSDDSNSSSYSRSPPSLPPLHPLSRASYNNLAASASSSPLPSPPQQKFSPWRSYSLADLQQGPIPMSNTNPYRSSSASDERQ</sequence>
<dbReference type="OrthoDB" id="691484at2759"/>
<proteinExistence type="predicted"/>
<dbReference type="PANTHER" id="PTHR33172:SF37">
    <property type="entry name" value="PROTEIN OXIDATIVE STRESS 3 LIKE 1"/>
    <property type="match status" value="1"/>
</dbReference>
<protein>
    <submittedName>
        <fullName evidence="4">Uncharacterized protein</fullName>
    </submittedName>
</protein>
<keyword evidence="5" id="KW-1185">Reference proteome</keyword>
<accession>A0A7J7BW56</accession>
<dbReference type="GO" id="GO:0006950">
    <property type="term" value="P:response to stress"/>
    <property type="evidence" value="ECO:0007669"/>
    <property type="project" value="UniProtKB-ARBA"/>
</dbReference>
<feature type="compositionally biased region" description="Low complexity" evidence="3">
    <location>
        <begin position="178"/>
        <end position="199"/>
    </location>
</feature>
<dbReference type="InterPro" id="IPR051992">
    <property type="entry name" value="OxStress_Response_Reg"/>
</dbReference>
<feature type="compositionally biased region" description="Low complexity" evidence="3">
    <location>
        <begin position="207"/>
        <end position="224"/>
    </location>
</feature>
<feature type="region of interest" description="Disordered" evidence="3">
    <location>
        <begin position="37"/>
        <end position="79"/>
    </location>
</feature>
<comment type="subcellular location">
    <subcellularLocation>
        <location evidence="1">Nucleus</location>
    </subcellularLocation>
</comment>
<dbReference type="FunCoup" id="A0A7J7BW56">
    <property type="interactions" value="60"/>
</dbReference>
<dbReference type="EMBL" id="JAAARO010000023">
    <property type="protein sequence ID" value="KAF5726130.1"/>
    <property type="molecule type" value="Genomic_DNA"/>
</dbReference>
<dbReference type="Proteomes" id="UP000593562">
    <property type="component" value="Unassembled WGS sequence"/>
</dbReference>
<feature type="compositionally biased region" description="Polar residues" evidence="3">
    <location>
        <begin position="251"/>
        <end position="267"/>
    </location>
</feature>
<feature type="compositionally biased region" description="Polar residues" evidence="3">
    <location>
        <begin position="55"/>
        <end position="65"/>
    </location>
</feature>
<feature type="region of interest" description="Disordered" evidence="3">
    <location>
        <begin position="178"/>
        <end position="267"/>
    </location>
</feature>
<evidence type="ECO:0000256" key="2">
    <source>
        <dbReference type="ARBA" id="ARBA00023242"/>
    </source>
</evidence>
<comment type="caution">
    <text evidence="4">The sequence shown here is derived from an EMBL/GenBank/DDBJ whole genome shotgun (WGS) entry which is preliminary data.</text>
</comment>
<evidence type="ECO:0000256" key="1">
    <source>
        <dbReference type="ARBA" id="ARBA00004123"/>
    </source>
</evidence>